<dbReference type="CDD" id="cd18808">
    <property type="entry name" value="SF1_C_Upf1"/>
    <property type="match status" value="1"/>
</dbReference>
<keyword evidence="4" id="KW-0547">Nucleotide-binding</keyword>
<dbReference type="AlphaFoldDB" id="A0A3B0IZP5"/>
<dbReference type="Proteomes" id="UP000268350">
    <property type="component" value="Unassembled WGS sequence"/>
</dbReference>
<dbReference type="GO" id="GO:0005829">
    <property type="term" value="C:cytosol"/>
    <property type="evidence" value="ECO:0007669"/>
    <property type="project" value="TreeGrafter"/>
</dbReference>
<reference evidence="5" key="1">
    <citation type="submission" date="2018-01" db="EMBL/GenBank/DDBJ databases">
        <authorList>
            <person name="Alioto T."/>
            <person name="Alioto T."/>
        </authorList>
    </citation>
    <scope>NUCLEOTIDE SEQUENCE [LARGE SCALE GENOMIC DNA]</scope>
</reference>
<dbReference type="InterPro" id="IPR026122">
    <property type="entry name" value="MOV-10/SDE3_DEXXQ/H-box"/>
</dbReference>
<evidence type="ECO:0000259" key="2">
    <source>
        <dbReference type="Pfam" id="PF13086"/>
    </source>
</evidence>
<dbReference type="InterPro" id="IPR041679">
    <property type="entry name" value="DNA2/NAM7-like_C"/>
</dbReference>
<dbReference type="InterPro" id="IPR041677">
    <property type="entry name" value="DNA2/NAM7_AAA_11"/>
</dbReference>
<dbReference type="OrthoDB" id="6513042at2759"/>
<keyword evidence="4" id="KW-0067">ATP-binding</keyword>
<evidence type="ECO:0000313" key="4">
    <source>
        <dbReference type="EMBL" id="SPP73607.1"/>
    </source>
</evidence>
<dbReference type="PANTHER" id="PTHR10887">
    <property type="entry name" value="DNA2/NAM7 HELICASE FAMILY"/>
    <property type="match status" value="1"/>
</dbReference>
<dbReference type="CDD" id="cd18038">
    <property type="entry name" value="DEXXQc_Helz-like"/>
    <property type="match status" value="1"/>
</dbReference>
<keyword evidence="4" id="KW-0378">Hydrolase</keyword>
<dbReference type="InterPro" id="IPR045055">
    <property type="entry name" value="DNA2/NAM7-like"/>
</dbReference>
<proteinExistence type="predicted"/>
<dbReference type="Gene3D" id="3.40.50.300">
    <property type="entry name" value="P-loop containing nucleotide triphosphate hydrolases"/>
    <property type="match status" value="2"/>
</dbReference>
<name>A0A3B0IZP5_DROGU</name>
<gene>
    <name evidence="4" type="ORF">DGUA_6G001106</name>
</gene>
<feature type="domain" description="DNA2/NAM7 helicase helicase" evidence="2">
    <location>
        <begin position="313"/>
        <end position="391"/>
    </location>
</feature>
<dbReference type="Pfam" id="PF13087">
    <property type="entry name" value="AAA_12"/>
    <property type="match status" value="1"/>
</dbReference>
<feature type="domain" description="DNA2/NAM7 helicase-like C-terminal" evidence="3">
    <location>
        <begin position="521"/>
        <end position="726"/>
    </location>
</feature>
<dbReference type="GO" id="GO:0003723">
    <property type="term" value="F:RNA binding"/>
    <property type="evidence" value="ECO:0007669"/>
    <property type="project" value="InterPro"/>
</dbReference>
<dbReference type="STRING" id="7266.A0A3B0IZP5"/>
<dbReference type="EMBL" id="OUUW01000001">
    <property type="protein sequence ID" value="SPP73607.1"/>
    <property type="molecule type" value="Genomic_DNA"/>
</dbReference>
<protein>
    <submittedName>
        <fullName evidence="4">Blast:Putative helicase mov-10-B.1</fullName>
    </submittedName>
</protein>
<keyword evidence="5" id="KW-1185">Reference proteome</keyword>
<sequence length="804" mass="90025">MFPHKLQLDRQLSEMGTKSDFWLKQAVTFKLAQPEPKNGTDASENIHRFKHERSAADLPDYKPSEKMLHALANNFTDAELIDKDAIFEHYLSTEKLEFYNASSVMLKLLTIEDVSTMKLYSQLIEPNVVIHKTKGNMFKAALTSSASVNAEEVVSPGIDEVVLIPKRSLISSPLPKELILALIPHPHEILPLQNPTRRFVASVEQVSRTSVHFKFGHRGIPDDIEWLSQRYHVILRSTRIPIRCMYRALNKLTEMPGLRRYLFPFPDWLTTMIATSQIELHDCKLPTWMQIGPTPPPAPPAEICLLNRTISDNKEQLDAVRRIVAGPSSKAPFIVFGPPGTGKTTTIVESILQLRLKKPQSRILVAAGSNSACDTIAIKLCEYITDNLLLVQHQHLLGYRPLIRIYSRTIFKKGLKSVPPLLLNNSNCSGHVYEHLKIGKVMEYSIIVATLVTVGRLAYTGFGNFFTHIFIDEAGATTEPETLMGIVDVKQSNDCHVILSGDYKQLGAVIKSGRAGSLGLNHSLMERLLTGSDCYKLDENGNYDRTLQIRLRRNYRSHPEIVRLFNELYYDGELIAQAADAQVNVAAEWDVLPNGKFPIIFQAAHGVTKRDEHTTSSFNYLEAQVLCWYVKRLLKHGLGPNVAVKQEDIGVVAPYTSQGSLICRVLEQQGFGSVEVGSVETYQGREKLIIIATLVRSFSSMGFMSNPRRINVLISRAKALLILIGNPVTLRHNHDFKFIIDECIKHQTYLFKKKSPSFTHSDDGTKENTANPHNATLKAKKVMSGMVGPSLCPICATMNGLKIS</sequence>
<dbReference type="PANTHER" id="PTHR10887:SF419">
    <property type="entry name" value="RNA HELICASE MOV10L1"/>
    <property type="match status" value="1"/>
</dbReference>
<dbReference type="InterPro" id="IPR027417">
    <property type="entry name" value="P-loop_NTPase"/>
</dbReference>
<evidence type="ECO:0000256" key="1">
    <source>
        <dbReference type="ARBA" id="ARBA00023158"/>
    </source>
</evidence>
<feature type="domain" description="DNA2/NAM7 helicase helicase" evidence="2">
    <location>
        <begin position="442"/>
        <end position="512"/>
    </location>
</feature>
<dbReference type="GO" id="GO:0035194">
    <property type="term" value="P:regulatory ncRNA-mediated post-transcriptional gene silencing"/>
    <property type="evidence" value="ECO:0007669"/>
    <property type="project" value="TreeGrafter"/>
</dbReference>
<evidence type="ECO:0000259" key="3">
    <source>
        <dbReference type="Pfam" id="PF13087"/>
    </source>
</evidence>
<dbReference type="GO" id="GO:0032574">
    <property type="term" value="F:5'-3' RNA helicase activity"/>
    <property type="evidence" value="ECO:0007669"/>
    <property type="project" value="InterPro"/>
</dbReference>
<dbReference type="GO" id="GO:0043186">
    <property type="term" value="C:P granule"/>
    <property type="evidence" value="ECO:0007669"/>
    <property type="project" value="TreeGrafter"/>
</dbReference>
<keyword evidence="4" id="KW-0347">Helicase</keyword>
<keyword evidence="1" id="KW-0943">RNA-mediated gene silencing</keyword>
<dbReference type="SUPFAM" id="SSF52540">
    <property type="entry name" value="P-loop containing nucleoside triphosphate hydrolases"/>
    <property type="match status" value="1"/>
</dbReference>
<dbReference type="InterPro" id="IPR047187">
    <property type="entry name" value="SF1_C_Upf1"/>
</dbReference>
<dbReference type="Pfam" id="PF13086">
    <property type="entry name" value="AAA_11"/>
    <property type="match status" value="2"/>
</dbReference>
<evidence type="ECO:0000313" key="5">
    <source>
        <dbReference type="Proteomes" id="UP000268350"/>
    </source>
</evidence>
<organism evidence="4 5">
    <name type="scientific">Drosophila guanche</name>
    <name type="common">Fruit fly</name>
    <dbReference type="NCBI Taxonomy" id="7266"/>
    <lineage>
        <taxon>Eukaryota</taxon>
        <taxon>Metazoa</taxon>
        <taxon>Ecdysozoa</taxon>
        <taxon>Arthropoda</taxon>
        <taxon>Hexapoda</taxon>
        <taxon>Insecta</taxon>
        <taxon>Pterygota</taxon>
        <taxon>Neoptera</taxon>
        <taxon>Endopterygota</taxon>
        <taxon>Diptera</taxon>
        <taxon>Brachycera</taxon>
        <taxon>Muscomorpha</taxon>
        <taxon>Ephydroidea</taxon>
        <taxon>Drosophilidae</taxon>
        <taxon>Drosophila</taxon>
        <taxon>Sophophora</taxon>
    </lineage>
</organism>
<accession>A0A3B0IZP5</accession>